<feature type="domain" description="Fructose-1-6-bisphosphatase class I N-terminal" evidence="11">
    <location>
        <begin position="7"/>
        <end position="164"/>
    </location>
</feature>
<evidence type="ECO:0000256" key="1">
    <source>
        <dbReference type="ARBA" id="ARBA00001273"/>
    </source>
</evidence>
<dbReference type="GO" id="GO:0046872">
    <property type="term" value="F:metal ion binding"/>
    <property type="evidence" value="ECO:0007669"/>
    <property type="project" value="UniProtKB-KW"/>
</dbReference>
<dbReference type="Pfam" id="PF18913">
    <property type="entry name" value="FBPase_C"/>
    <property type="match status" value="1"/>
</dbReference>
<evidence type="ECO:0000256" key="5">
    <source>
        <dbReference type="ARBA" id="ARBA00013093"/>
    </source>
</evidence>
<dbReference type="GO" id="GO:0005986">
    <property type="term" value="P:sucrose biosynthetic process"/>
    <property type="evidence" value="ECO:0007669"/>
    <property type="project" value="TreeGrafter"/>
</dbReference>
<protein>
    <recommendedName>
        <fullName evidence="5">fructose-bisphosphatase</fullName>
        <ecNumber evidence="5">3.1.3.11</ecNumber>
    </recommendedName>
</protein>
<dbReference type="SUPFAM" id="SSF56655">
    <property type="entry name" value="Carbohydrate phosphatase"/>
    <property type="match status" value="1"/>
</dbReference>
<accession>A0A1V0SEY8</accession>
<dbReference type="InterPro" id="IPR028343">
    <property type="entry name" value="FBPtase"/>
</dbReference>
<dbReference type="Pfam" id="PF00316">
    <property type="entry name" value="FBPase"/>
    <property type="match status" value="1"/>
</dbReference>
<evidence type="ECO:0000256" key="8">
    <source>
        <dbReference type="ARBA" id="ARBA00022842"/>
    </source>
</evidence>
<dbReference type="EMBL" id="KY684103">
    <property type="protein sequence ID" value="ARF10285.1"/>
    <property type="molecule type" value="Genomic_DNA"/>
</dbReference>
<organism evidence="13">
    <name type="scientific">Hokovirus HKV1</name>
    <dbReference type="NCBI Taxonomy" id="1977638"/>
    <lineage>
        <taxon>Viruses</taxon>
        <taxon>Varidnaviria</taxon>
        <taxon>Bamfordvirae</taxon>
        <taxon>Nucleocytoviricota</taxon>
        <taxon>Megaviricetes</taxon>
        <taxon>Imitervirales</taxon>
        <taxon>Mimiviridae</taxon>
        <taxon>Klosneuvirinae</taxon>
        <taxon>Hokovirus</taxon>
    </lineage>
</organism>
<comment type="pathway">
    <text evidence="10">Carbohydrate biosynthesis.</text>
</comment>
<evidence type="ECO:0000256" key="3">
    <source>
        <dbReference type="ARBA" id="ARBA00010941"/>
    </source>
</evidence>
<keyword evidence="6" id="KW-0479">Metal-binding</keyword>
<comment type="subunit">
    <text evidence="4">Homotetramer.</text>
</comment>
<dbReference type="EC" id="3.1.3.11" evidence="5"/>
<feature type="domain" description="Fructose-1-6-bisphosphatase class 1 C-terminal" evidence="12">
    <location>
        <begin position="169"/>
        <end position="290"/>
    </location>
</feature>
<evidence type="ECO:0000256" key="6">
    <source>
        <dbReference type="ARBA" id="ARBA00022723"/>
    </source>
</evidence>
<evidence type="ECO:0000256" key="4">
    <source>
        <dbReference type="ARBA" id="ARBA00011881"/>
    </source>
</evidence>
<evidence type="ECO:0000256" key="7">
    <source>
        <dbReference type="ARBA" id="ARBA00022801"/>
    </source>
</evidence>
<evidence type="ECO:0000256" key="2">
    <source>
        <dbReference type="ARBA" id="ARBA00001946"/>
    </source>
</evidence>
<evidence type="ECO:0000256" key="9">
    <source>
        <dbReference type="ARBA" id="ARBA00023277"/>
    </source>
</evidence>
<dbReference type="GO" id="GO:0030388">
    <property type="term" value="P:fructose 1,6-bisphosphate metabolic process"/>
    <property type="evidence" value="ECO:0007669"/>
    <property type="project" value="TreeGrafter"/>
</dbReference>
<dbReference type="InterPro" id="IPR000146">
    <property type="entry name" value="FBPase_class-1"/>
</dbReference>
<evidence type="ECO:0000259" key="12">
    <source>
        <dbReference type="Pfam" id="PF18913"/>
    </source>
</evidence>
<dbReference type="GO" id="GO:0006000">
    <property type="term" value="P:fructose metabolic process"/>
    <property type="evidence" value="ECO:0007669"/>
    <property type="project" value="TreeGrafter"/>
</dbReference>
<dbReference type="PRINTS" id="PR00115">
    <property type="entry name" value="F16BPHPHTASE"/>
</dbReference>
<name>A0A1V0SEY8_9VIRU</name>
<reference evidence="13" key="1">
    <citation type="journal article" date="2017" name="Science">
        <title>Giant viruses with an expanded complement of translation system components.</title>
        <authorList>
            <person name="Schulz F."/>
            <person name="Yutin N."/>
            <person name="Ivanova N.N."/>
            <person name="Ortega D.R."/>
            <person name="Lee T.K."/>
            <person name="Vierheilig J."/>
            <person name="Daims H."/>
            <person name="Horn M."/>
            <person name="Wagner M."/>
            <person name="Jensen G.J."/>
            <person name="Kyrpides N.C."/>
            <person name="Koonin E.V."/>
            <person name="Woyke T."/>
        </authorList>
    </citation>
    <scope>NUCLEOTIDE SEQUENCE</scope>
    <source>
        <strain evidence="13">HKV1</strain>
    </source>
</reference>
<dbReference type="HAMAP" id="MF_01855">
    <property type="entry name" value="FBPase_class1"/>
    <property type="match status" value="1"/>
</dbReference>
<keyword evidence="7" id="KW-0378">Hydrolase</keyword>
<comment type="cofactor">
    <cofactor evidence="2">
        <name>Mg(2+)</name>
        <dbReference type="ChEBI" id="CHEBI:18420"/>
    </cofactor>
</comment>
<keyword evidence="8" id="KW-0460">Magnesium</keyword>
<dbReference type="CDD" id="cd00354">
    <property type="entry name" value="FBPase"/>
    <property type="match status" value="1"/>
</dbReference>
<dbReference type="Gene3D" id="3.30.540.10">
    <property type="entry name" value="Fructose-1,6-Bisphosphatase, subunit A, domain 1"/>
    <property type="match status" value="1"/>
</dbReference>
<dbReference type="InterPro" id="IPR044015">
    <property type="entry name" value="FBPase_C_dom"/>
</dbReference>
<dbReference type="GO" id="GO:0006002">
    <property type="term" value="P:fructose 6-phosphate metabolic process"/>
    <property type="evidence" value="ECO:0007669"/>
    <property type="project" value="TreeGrafter"/>
</dbReference>
<comment type="catalytic activity">
    <reaction evidence="1">
        <text>beta-D-fructose 1,6-bisphosphate + H2O = beta-D-fructose 6-phosphate + phosphate</text>
        <dbReference type="Rhea" id="RHEA:11064"/>
        <dbReference type="ChEBI" id="CHEBI:15377"/>
        <dbReference type="ChEBI" id="CHEBI:32966"/>
        <dbReference type="ChEBI" id="CHEBI:43474"/>
        <dbReference type="ChEBI" id="CHEBI:57634"/>
        <dbReference type="EC" id="3.1.3.11"/>
    </reaction>
</comment>
<proteinExistence type="inferred from homology"/>
<evidence type="ECO:0000256" key="10">
    <source>
        <dbReference type="ARBA" id="ARBA00024331"/>
    </source>
</evidence>
<dbReference type="GO" id="GO:0006094">
    <property type="term" value="P:gluconeogenesis"/>
    <property type="evidence" value="ECO:0007669"/>
    <property type="project" value="TreeGrafter"/>
</dbReference>
<keyword evidence="9" id="KW-0119">Carbohydrate metabolism</keyword>
<gene>
    <name evidence="13" type="ORF">Hokovirus_1_164</name>
</gene>
<evidence type="ECO:0000313" key="13">
    <source>
        <dbReference type="EMBL" id="ARF10285.1"/>
    </source>
</evidence>
<dbReference type="PANTHER" id="PTHR11556:SF1">
    <property type="entry name" value="FRUCTOSE-BISPHOSPHATASE"/>
    <property type="match status" value="1"/>
</dbReference>
<dbReference type="GO" id="GO:0042132">
    <property type="term" value="F:fructose 1,6-bisphosphate 1-phosphatase activity"/>
    <property type="evidence" value="ECO:0007669"/>
    <property type="project" value="UniProtKB-EC"/>
</dbReference>
<comment type="similarity">
    <text evidence="3">Belongs to the FBPase class 1 family.</text>
</comment>
<dbReference type="PIRSF" id="PIRSF500210">
    <property type="entry name" value="FBPtase"/>
    <property type="match status" value="1"/>
</dbReference>
<sequence>MLNKDLKTVNQDIAKIIECIALICKIISKKVEKSQSKNLHDKINSINYHGDIVKKLDIVANDIFLNNLVSISDIKEIISEEMHLPYLVNSEGKYIISVDPLDGSSNIEACVSIGSIFGIYNTNNEILVSGYCIYSSSTIFVLNVNQVVNSYILDKDIGEFIKHKKDIKIPKYNKIYSVNHGLYNNLSDTNKTIIDNCVNKGYSMRYIGSMVADVHRTLLYGGIFMYPNTNNLPNGKLRFYYEVLPLSHIICCAGGQAYINKDTLVLDYKTDDIHQCVPVYLGSLQVLREIMNL</sequence>
<dbReference type="PANTHER" id="PTHR11556">
    <property type="entry name" value="FRUCTOSE-1,6-BISPHOSPHATASE-RELATED"/>
    <property type="match status" value="1"/>
</dbReference>
<dbReference type="PIRSF" id="PIRSF000904">
    <property type="entry name" value="FBPtase_SBPase"/>
    <property type="match status" value="1"/>
</dbReference>
<evidence type="ECO:0000259" key="11">
    <source>
        <dbReference type="Pfam" id="PF00316"/>
    </source>
</evidence>
<dbReference type="Gene3D" id="3.40.190.80">
    <property type="match status" value="1"/>
</dbReference>
<dbReference type="InterPro" id="IPR033391">
    <property type="entry name" value="FBPase_N"/>
</dbReference>